<dbReference type="Proteomes" id="UP000178319">
    <property type="component" value="Unassembled WGS sequence"/>
</dbReference>
<dbReference type="GO" id="GO:0022625">
    <property type="term" value="C:cytosolic large ribosomal subunit"/>
    <property type="evidence" value="ECO:0007669"/>
    <property type="project" value="TreeGrafter"/>
</dbReference>
<comment type="similarity">
    <text evidence="1 4">Belongs to the universal ribosomal protein uL13 family.</text>
</comment>
<dbReference type="GO" id="GO:0006412">
    <property type="term" value="P:translation"/>
    <property type="evidence" value="ECO:0007669"/>
    <property type="project" value="UniProtKB-UniRule"/>
</dbReference>
<dbReference type="EMBL" id="MHBZ01000001">
    <property type="protein sequence ID" value="OGY12362.1"/>
    <property type="molecule type" value="Genomic_DNA"/>
</dbReference>
<comment type="subunit">
    <text evidence="4">Part of the 50S ribosomal subunit.</text>
</comment>
<evidence type="ECO:0000256" key="2">
    <source>
        <dbReference type="ARBA" id="ARBA00022980"/>
    </source>
</evidence>
<keyword evidence="3 4" id="KW-0687">Ribonucleoprotein</keyword>
<dbReference type="HAMAP" id="MF_01366">
    <property type="entry name" value="Ribosomal_uL13"/>
    <property type="match status" value="1"/>
</dbReference>
<organism evidence="5 6">
    <name type="scientific">Candidatus Blackburnbacteria bacterium RIFCSPHIGHO2_02_FULL_44_20</name>
    <dbReference type="NCBI Taxonomy" id="1797516"/>
    <lineage>
        <taxon>Bacteria</taxon>
        <taxon>Candidatus Blackburniibacteriota</taxon>
    </lineage>
</organism>
<keyword evidence="2 4" id="KW-0689">Ribosomal protein</keyword>
<comment type="caution">
    <text evidence="5">The sequence shown here is derived from an EMBL/GenBank/DDBJ whole genome shotgun (WGS) entry which is preliminary data.</text>
</comment>
<dbReference type="AlphaFoldDB" id="A0A1G1VAX4"/>
<dbReference type="GO" id="GO:0003735">
    <property type="term" value="F:structural constituent of ribosome"/>
    <property type="evidence" value="ECO:0007669"/>
    <property type="project" value="InterPro"/>
</dbReference>
<dbReference type="CDD" id="cd00392">
    <property type="entry name" value="Ribosomal_L13"/>
    <property type="match status" value="1"/>
</dbReference>
<evidence type="ECO:0000256" key="4">
    <source>
        <dbReference type="HAMAP-Rule" id="MF_01366"/>
    </source>
</evidence>
<dbReference type="STRING" id="1797516.A3D26_01915"/>
<evidence type="ECO:0000313" key="6">
    <source>
        <dbReference type="Proteomes" id="UP000178319"/>
    </source>
</evidence>
<accession>A0A1G1VAX4</accession>
<dbReference type="GO" id="GO:0003729">
    <property type="term" value="F:mRNA binding"/>
    <property type="evidence" value="ECO:0007669"/>
    <property type="project" value="TreeGrafter"/>
</dbReference>
<comment type="function">
    <text evidence="4">This protein is one of the early assembly proteins of the 50S ribosomal subunit, although it is not seen to bind rRNA by itself. It is important during the early stages of 50S assembly.</text>
</comment>
<dbReference type="SUPFAM" id="SSF52161">
    <property type="entry name" value="Ribosomal protein L13"/>
    <property type="match status" value="1"/>
</dbReference>
<evidence type="ECO:0000256" key="1">
    <source>
        <dbReference type="ARBA" id="ARBA00006227"/>
    </source>
</evidence>
<dbReference type="Pfam" id="PF00572">
    <property type="entry name" value="Ribosomal_L13"/>
    <property type="match status" value="1"/>
</dbReference>
<gene>
    <name evidence="4" type="primary">rplM</name>
    <name evidence="5" type="ORF">A3D26_01915</name>
</gene>
<dbReference type="PIRSF" id="PIRSF002181">
    <property type="entry name" value="Ribosomal_L13"/>
    <property type="match status" value="1"/>
</dbReference>
<protein>
    <recommendedName>
        <fullName evidence="4">Large ribosomal subunit protein uL13</fullName>
    </recommendedName>
</protein>
<proteinExistence type="inferred from homology"/>
<sequence>MYKSYQTKGSEIKRSWRLFDAQNKILGRLATEMAIVLMGKDKKTYSPHMDQGDYVVVVNAKSVKVTGNKEKNKIYWSHSGYPGGLKSRTVAEMREKNPTKIIELAVRRMLPKNRLQDVRMARLKVFSGSEHLYSDKLKGEKATTASAQ</sequence>
<reference evidence="5 6" key="1">
    <citation type="journal article" date="2016" name="Nat. Commun.">
        <title>Thousands of microbial genomes shed light on interconnected biogeochemical processes in an aquifer system.</title>
        <authorList>
            <person name="Anantharaman K."/>
            <person name="Brown C.T."/>
            <person name="Hug L.A."/>
            <person name="Sharon I."/>
            <person name="Castelle C.J."/>
            <person name="Probst A.J."/>
            <person name="Thomas B.C."/>
            <person name="Singh A."/>
            <person name="Wilkins M.J."/>
            <person name="Karaoz U."/>
            <person name="Brodie E.L."/>
            <person name="Williams K.H."/>
            <person name="Hubbard S.S."/>
            <person name="Banfield J.F."/>
        </authorList>
    </citation>
    <scope>NUCLEOTIDE SEQUENCE [LARGE SCALE GENOMIC DNA]</scope>
</reference>
<evidence type="ECO:0000313" key="5">
    <source>
        <dbReference type="EMBL" id="OGY12362.1"/>
    </source>
</evidence>
<dbReference type="PANTHER" id="PTHR11545:SF2">
    <property type="entry name" value="LARGE RIBOSOMAL SUBUNIT PROTEIN UL13M"/>
    <property type="match status" value="1"/>
</dbReference>
<dbReference type="GO" id="GO:0017148">
    <property type="term" value="P:negative regulation of translation"/>
    <property type="evidence" value="ECO:0007669"/>
    <property type="project" value="TreeGrafter"/>
</dbReference>
<dbReference type="Gene3D" id="3.90.1180.10">
    <property type="entry name" value="Ribosomal protein L13"/>
    <property type="match status" value="1"/>
</dbReference>
<dbReference type="InterPro" id="IPR005823">
    <property type="entry name" value="Ribosomal_uL13_bac-type"/>
</dbReference>
<name>A0A1G1VAX4_9BACT</name>
<dbReference type="InterPro" id="IPR036899">
    <property type="entry name" value="Ribosomal_uL13_sf"/>
</dbReference>
<dbReference type="InterPro" id="IPR005822">
    <property type="entry name" value="Ribosomal_uL13"/>
</dbReference>
<dbReference type="PANTHER" id="PTHR11545">
    <property type="entry name" value="RIBOSOMAL PROTEIN L13"/>
    <property type="match status" value="1"/>
</dbReference>
<evidence type="ECO:0000256" key="3">
    <source>
        <dbReference type="ARBA" id="ARBA00023274"/>
    </source>
</evidence>
<dbReference type="NCBIfam" id="TIGR01066">
    <property type="entry name" value="rplM_bact"/>
    <property type="match status" value="1"/>
</dbReference>